<dbReference type="EMBL" id="JACIEP010000002">
    <property type="protein sequence ID" value="MBB4034609.1"/>
    <property type="molecule type" value="Genomic_DNA"/>
</dbReference>
<evidence type="ECO:0000313" key="2">
    <source>
        <dbReference type="Proteomes" id="UP000555103"/>
    </source>
</evidence>
<keyword evidence="2" id="KW-1185">Reference proteome</keyword>
<comment type="caution">
    <text evidence="1">The sequence shown here is derived from an EMBL/GenBank/DDBJ whole genome shotgun (WGS) entry which is preliminary data.</text>
</comment>
<sequence length="30" mass="3817">MDNREVILKQAFVNFYFKKQREKNGDRQWK</sequence>
<evidence type="ECO:0000313" key="1">
    <source>
        <dbReference type="EMBL" id="MBB4034609.1"/>
    </source>
</evidence>
<gene>
    <name evidence="1" type="ORF">GGR21_000496</name>
</gene>
<proteinExistence type="predicted"/>
<reference evidence="1 2" key="1">
    <citation type="submission" date="2020-08" db="EMBL/GenBank/DDBJ databases">
        <title>Genomic Encyclopedia of Type Strains, Phase IV (KMG-IV): sequencing the most valuable type-strain genomes for metagenomic binning, comparative biology and taxonomic classification.</title>
        <authorList>
            <person name="Goeker M."/>
        </authorList>
    </citation>
    <scope>NUCLEOTIDE SEQUENCE [LARGE SCALE GENOMIC DNA]</scope>
    <source>
        <strain evidence="1 2">DSM 104969</strain>
    </source>
</reference>
<organism evidence="1 2">
    <name type="scientific">Dysgonomonas hofstadii</name>
    <dbReference type="NCBI Taxonomy" id="637886"/>
    <lineage>
        <taxon>Bacteria</taxon>
        <taxon>Pseudomonadati</taxon>
        <taxon>Bacteroidota</taxon>
        <taxon>Bacteroidia</taxon>
        <taxon>Bacteroidales</taxon>
        <taxon>Dysgonomonadaceae</taxon>
        <taxon>Dysgonomonas</taxon>
    </lineage>
</organism>
<dbReference type="Proteomes" id="UP000555103">
    <property type="component" value="Unassembled WGS sequence"/>
</dbReference>
<name>A0A840CIW3_9BACT</name>
<dbReference type="AlphaFoldDB" id="A0A840CIW3"/>
<accession>A0A840CIW3</accession>
<protein>
    <submittedName>
        <fullName evidence="1">Uncharacterized protein</fullName>
    </submittedName>
</protein>